<keyword evidence="2" id="KW-0560">Oxidoreductase</keyword>
<dbReference type="AlphaFoldDB" id="A0A0D2BLL4"/>
<dbReference type="PRINTS" id="PR00081">
    <property type="entry name" value="GDHRDH"/>
</dbReference>
<dbReference type="SUPFAM" id="SSF51735">
    <property type="entry name" value="NAD(P)-binding Rossmann-fold domains"/>
    <property type="match status" value="1"/>
</dbReference>
<dbReference type="PANTHER" id="PTHR43157">
    <property type="entry name" value="PHOSPHATIDYLINOSITOL-GLYCAN BIOSYNTHESIS CLASS F PROTEIN-RELATED"/>
    <property type="match status" value="1"/>
</dbReference>
<dbReference type="EMBL" id="KN847492">
    <property type="protein sequence ID" value="KIW19455.1"/>
    <property type="molecule type" value="Genomic_DNA"/>
</dbReference>
<comment type="similarity">
    <text evidence="1">Belongs to the short-chain dehydrogenases/reductases (SDR) family.</text>
</comment>
<evidence type="ECO:0000256" key="1">
    <source>
        <dbReference type="ARBA" id="ARBA00006484"/>
    </source>
</evidence>
<protein>
    <submittedName>
        <fullName evidence="3">Uncharacterized protein</fullName>
    </submittedName>
</protein>
<sequence length="316" mass="34584">MTRSQGFQISEIPDLNGYVVIVTGGNSGIGYETTLQLAQHGARVYIAGRSPARVDEAITKMKQTNPGLDVRFLKLDLQDLQSVKAATSEFMQRESRLDILINNAGIMACPYGLTKDGYELQWQTCFLAPHAFTLSLLPLLKSTALQYPNNKGRVRVVNVASDAAFLMGPRHIIYDDPNMSGVTGSLSPWKRYGHCKLAFILATRALNDRLSGSGVTAYSLHPGLIRSNLQSSYPGMIGALARFSMKITPTISPQDGSRTSLYCATSSHAPSHAGRYFVPYGKLDVDRSKWVDDAKEVTKVWDLADSQLKASGIYVS</sequence>
<proteinExistence type="inferred from homology"/>
<evidence type="ECO:0000256" key="2">
    <source>
        <dbReference type="ARBA" id="ARBA00023002"/>
    </source>
</evidence>
<dbReference type="Gene3D" id="3.40.50.720">
    <property type="entry name" value="NAD(P)-binding Rossmann-like Domain"/>
    <property type="match status" value="1"/>
</dbReference>
<name>A0A0D2BLL4_9EURO</name>
<dbReference type="PANTHER" id="PTHR43157:SF31">
    <property type="entry name" value="PHOSPHATIDYLINOSITOL-GLYCAN BIOSYNTHESIS CLASS F PROTEIN"/>
    <property type="match status" value="1"/>
</dbReference>
<dbReference type="RefSeq" id="XP_016239671.1">
    <property type="nucleotide sequence ID" value="XM_016374395.1"/>
</dbReference>
<keyword evidence="4" id="KW-1185">Reference proteome</keyword>
<gene>
    <name evidence="3" type="ORF">PV08_00027</name>
</gene>
<dbReference type="HOGENOM" id="CLU_010194_44_6_1"/>
<dbReference type="InterPro" id="IPR002347">
    <property type="entry name" value="SDR_fam"/>
</dbReference>
<organism evidence="3 4">
    <name type="scientific">Exophiala spinifera</name>
    <dbReference type="NCBI Taxonomy" id="91928"/>
    <lineage>
        <taxon>Eukaryota</taxon>
        <taxon>Fungi</taxon>
        <taxon>Dikarya</taxon>
        <taxon>Ascomycota</taxon>
        <taxon>Pezizomycotina</taxon>
        <taxon>Eurotiomycetes</taxon>
        <taxon>Chaetothyriomycetidae</taxon>
        <taxon>Chaetothyriales</taxon>
        <taxon>Herpotrichiellaceae</taxon>
        <taxon>Exophiala</taxon>
    </lineage>
</organism>
<evidence type="ECO:0000313" key="4">
    <source>
        <dbReference type="Proteomes" id="UP000053328"/>
    </source>
</evidence>
<accession>A0A0D2BLL4</accession>
<dbReference type="Proteomes" id="UP000053328">
    <property type="component" value="Unassembled WGS sequence"/>
</dbReference>
<reference evidence="3 4" key="1">
    <citation type="submission" date="2015-01" db="EMBL/GenBank/DDBJ databases">
        <title>The Genome Sequence of Exophiala spinifera CBS89968.</title>
        <authorList>
            <consortium name="The Broad Institute Genomics Platform"/>
            <person name="Cuomo C."/>
            <person name="de Hoog S."/>
            <person name="Gorbushina A."/>
            <person name="Stielow B."/>
            <person name="Teixiera M."/>
            <person name="Abouelleil A."/>
            <person name="Chapman S.B."/>
            <person name="Priest M."/>
            <person name="Young S.K."/>
            <person name="Wortman J."/>
            <person name="Nusbaum C."/>
            <person name="Birren B."/>
        </authorList>
    </citation>
    <scope>NUCLEOTIDE SEQUENCE [LARGE SCALE GENOMIC DNA]</scope>
    <source>
        <strain evidence="3 4">CBS 89968</strain>
    </source>
</reference>
<dbReference type="VEuPathDB" id="FungiDB:PV08_00027"/>
<dbReference type="InterPro" id="IPR036291">
    <property type="entry name" value="NAD(P)-bd_dom_sf"/>
</dbReference>
<dbReference type="GO" id="GO:0016491">
    <property type="term" value="F:oxidoreductase activity"/>
    <property type="evidence" value="ECO:0007669"/>
    <property type="project" value="UniProtKB-KW"/>
</dbReference>
<dbReference type="Pfam" id="PF00106">
    <property type="entry name" value="adh_short"/>
    <property type="match status" value="1"/>
</dbReference>
<dbReference type="GeneID" id="27327110"/>
<dbReference type="OrthoDB" id="191139at2759"/>
<evidence type="ECO:0000313" key="3">
    <source>
        <dbReference type="EMBL" id="KIW19455.1"/>
    </source>
</evidence>
<dbReference type="STRING" id="91928.A0A0D2BLL4"/>